<keyword evidence="4" id="KW-0472">Membrane</keyword>
<keyword evidence="2" id="KW-0812">Transmembrane</keyword>
<dbReference type="SUPFAM" id="SSF161098">
    <property type="entry name" value="MetI-like"/>
    <property type="match status" value="1"/>
</dbReference>
<reference evidence="6" key="1">
    <citation type="journal article" date="2019" name="Int. J. Syst. Evol. Microbiol.">
        <title>The Global Catalogue of Microorganisms (GCM) 10K type strain sequencing project: providing services to taxonomists for standard genome sequencing and annotation.</title>
        <authorList>
            <consortium name="The Broad Institute Genomics Platform"/>
            <consortium name="The Broad Institute Genome Sequencing Center for Infectious Disease"/>
            <person name="Wu L."/>
            <person name="Ma J."/>
        </authorList>
    </citation>
    <scope>NUCLEOTIDE SEQUENCE [LARGE SCALE GENOMIC DNA]</scope>
    <source>
        <strain evidence="6">NBRC 106593</strain>
    </source>
</reference>
<evidence type="ECO:0000256" key="2">
    <source>
        <dbReference type="ARBA" id="ARBA00022692"/>
    </source>
</evidence>
<sequence>MRRTTRRPWLLLAAPLLVIAALLLYPIYRVIYLSFHAYGLKEIISGVPRWVGLENYRQVFSGSPACRRTTCGASSCPTPLSSR</sequence>
<name>A0ABW2AUF7_9MICO</name>
<organism evidence="5 6">
    <name type="scientific">Branchiibius cervicis</name>
    <dbReference type="NCBI Taxonomy" id="908252"/>
    <lineage>
        <taxon>Bacteria</taxon>
        <taxon>Bacillati</taxon>
        <taxon>Actinomycetota</taxon>
        <taxon>Actinomycetes</taxon>
        <taxon>Micrococcales</taxon>
        <taxon>Dermacoccaceae</taxon>
        <taxon>Branchiibius</taxon>
    </lineage>
</organism>
<gene>
    <name evidence="5" type="ORF">ACFQBT_10640</name>
</gene>
<evidence type="ECO:0008006" key="7">
    <source>
        <dbReference type="Google" id="ProtNLM"/>
    </source>
</evidence>
<evidence type="ECO:0000313" key="6">
    <source>
        <dbReference type="Proteomes" id="UP001596356"/>
    </source>
</evidence>
<accession>A0ABW2AUF7</accession>
<dbReference type="InterPro" id="IPR035906">
    <property type="entry name" value="MetI-like_sf"/>
</dbReference>
<evidence type="ECO:0000313" key="5">
    <source>
        <dbReference type="EMBL" id="MFC6714243.1"/>
    </source>
</evidence>
<dbReference type="Proteomes" id="UP001596356">
    <property type="component" value="Unassembled WGS sequence"/>
</dbReference>
<dbReference type="RefSeq" id="WP_377822584.1">
    <property type="nucleotide sequence ID" value="NZ_JBHSWJ010000002.1"/>
</dbReference>
<comment type="caution">
    <text evidence="5">The sequence shown here is derived from an EMBL/GenBank/DDBJ whole genome shotgun (WGS) entry which is preliminary data.</text>
</comment>
<keyword evidence="6" id="KW-1185">Reference proteome</keyword>
<evidence type="ECO:0000256" key="1">
    <source>
        <dbReference type="ARBA" id="ARBA00004141"/>
    </source>
</evidence>
<proteinExistence type="predicted"/>
<comment type="subcellular location">
    <subcellularLocation>
        <location evidence="1">Membrane</location>
        <topology evidence="1">Multi-pass membrane protein</topology>
    </subcellularLocation>
</comment>
<dbReference type="EMBL" id="JBHSWJ010000002">
    <property type="protein sequence ID" value="MFC6714243.1"/>
    <property type="molecule type" value="Genomic_DNA"/>
</dbReference>
<keyword evidence="3" id="KW-1133">Transmembrane helix</keyword>
<dbReference type="Gene3D" id="1.10.3720.10">
    <property type="entry name" value="MetI-like"/>
    <property type="match status" value="1"/>
</dbReference>
<protein>
    <recommendedName>
        <fullName evidence="7">Sugar ABC transporter permease</fullName>
    </recommendedName>
</protein>
<evidence type="ECO:0000256" key="3">
    <source>
        <dbReference type="ARBA" id="ARBA00022989"/>
    </source>
</evidence>
<evidence type="ECO:0000256" key="4">
    <source>
        <dbReference type="ARBA" id="ARBA00023136"/>
    </source>
</evidence>